<accession>K5WIE6</accession>
<dbReference type="InParanoid" id="K5WIE6"/>
<keyword evidence="4" id="KW-1185">Reference proteome</keyword>
<dbReference type="EMBL" id="JH930469">
    <property type="protein sequence ID" value="EKM59150.1"/>
    <property type="molecule type" value="Genomic_DNA"/>
</dbReference>
<feature type="region of interest" description="Disordered" evidence="1">
    <location>
        <begin position="1"/>
        <end position="20"/>
    </location>
</feature>
<dbReference type="KEGG" id="pco:PHACADRAFT_249398"/>
<dbReference type="GeneID" id="18914659"/>
<dbReference type="HOGENOM" id="CLU_1310512_0_0_1"/>
<organism evidence="3 4">
    <name type="scientific">Phanerochaete carnosa (strain HHB-10118-sp)</name>
    <name type="common">White-rot fungus</name>
    <name type="synonym">Peniophora carnosa</name>
    <dbReference type="NCBI Taxonomy" id="650164"/>
    <lineage>
        <taxon>Eukaryota</taxon>
        <taxon>Fungi</taxon>
        <taxon>Dikarya</taxon>
        <taxon>Basidiomycota</taxon>
        <taxon>Agaricomycotina</taxon>
        <taxon>Agaricomycetes</taxon>
        <taxon>Polyporales</taxon>
        <taxon>Phanerochaetaceae</taxon>
        <taxon>Phanerochaete</taxon>
    </lineage>
</organism>
<feature type="region of interest" description="Disordered" evidence="1">
    <location>
        <begin position="154"/>
        <end position="210"/>
    </location>
</feature>
<dbReference type="Proteomes" id="UP000008370">
    <property type="component" value="Unassembled WGS sequence"/>
</dbReference>
<protein>
    <submittedName>
        <fullName evidence="3">Uncharacterized protein</fullName>
    </submittedName>
</protein>
<gene>
    <name evidence="3" type="ORF">PHACADRAFT_249398</name>
</gene>
<sequence>MSVSYSETTPDNESPNKPRQIRINIPPRFYLLPGTAILLGTTIGLFRGSRRASLRFLAENVHRPPTTVQGWYFYQKTKNYRVILGGLKEAGADALKLGASAAAWVCFEEGATRLGEEVANFKEIIAGLGTSAVFSLACECSRPDLLVRLNFSVPPSRSSTTESRGQSSNSRPYDRMLSAWASVDASSAARQRRRTSRTTGASRCGSRRGH</sequence>
<dbReference type="OrthoDB" id="5584028at2759"/>
<dbReference type="RefSeq" id="XP_007391721.1">
    <property type="nucleotide sequence ID" value="XM_007391659.1"/>
</dbReference>
<feature type="compositionally biased region" description="Low complexity" evidence="1">
    <location>
        <begin position="178"/>
        <end position="189"/>
    </location>
</feature>
<evidence type="ECO:0000256" key="2">
    <source>
        <dbReference type="SAM" id="Phobius"/>
    </source>
</evidence>
<dbReference type="AlphaFoldDB" id="K5WIE6"/>
<evidence type="ECO:0000313" key="3">
    <source>
        <dbReference type="EMBL" id="EKM59150.1"/>
    </source>
</evidence>
<keyword evidence="2" id="KW-0472">Membrane</keyword>
<feature type="compositionally biased region" description="Polar residues" evidence="1">
    <location>
        <begin position="154"/>
        <end position="171"/>
    </location>
</feature>
<name>K5WIE6_PHACS</name>
<dbReference type="STRING" id="650164.K5WIE6"/>
<feature type="transmembrane region" description="Helical" evidence="2">
    <location>
        <begin position="29"/>
        <end position="46"/>
    </location>
</feature>
<proteinExistence type="predicted"/>
<feature type="compositionally biased region" description="Polar residues" evidence="1">
    <location>
        <begin position="1"/>
        <end position="17"/>
    </location>
</feature>
<reference evidence="3 4" key="1">
    <citation type="journal article" date="2012" name="BMC Genomics">
        <title>Comparative genomics of the white-rot fungi, Phanerochaete carnosa and P. chrysosporium, to elucidate the genetic basis of the distinct wood types they colonize.</title>
        <authorList>
            <person name="Suzuki H."/>
            <person name="MacDonald J."/>
            <person name="Syed K."/>
            <person name="Salamov A."/>
            <person name="Hori C."/>
            <person name="Aerts A."/>
            <person name="Henrissat B."/>
            <person name="Wiebenga A."/>
            <person name="vanKuyk P.A."/>
            <person name="Barry K."/>
            <person name="Lindquist E."/>
            <person name="LaButti K."/>
            <person name="Lapidus A."/>
            <person name="Lucas S."/>
            <person name="Coutinho P."/>
            <person name="Gong Y."/>
            <person name="Samejima M."/>
            <person name="Mahadevan R."/>
            <person name="Abou-Zaid M."/>
            <person name="de Vries R.P."/>
            <person name="Igarashi K."/>
            <person name="Yadav J.S."/>
            <person name="Grigoriev I.V."/>
            <person name="Master E.R."/>
        </authorList>
    </citation>
    <scope>NUCLEOTIDE SEQUENCE [LARGE SCALE GENOMIC DNA]</scope>
    <source>
        <strain evidence="3 4">HHB-10118-sp</strain>
    </source>
</reference>
<evidence type="ECO:0000313" key="4">
    <source>
        <dbReference type="Proteomes" id="UP000008370"/>
    </source>
</evidence>
<keyword evidence="2" id="KW-1133">Transmembrane helix</keyword>
<keyword evidence="2" id="KW-0812">Transmembrane</keyword>
<dbReference type="PANTHER" id="PTHR37852:SF1">
    <property type="entry name" value="HIG1 DOMAIN-CONTAINING PROTEIN"/>
    <property type="match status" value="1"/>
</dbReference>
<evidence type="ECO:0000256" key="1">
    <source>
        <dbReference type="SAM" id="MobiDB-lite"/>
    </source>
</evidence>
<dbReference type="PANTHER" id="PTHR37852">
    <property type="entry name" value="YALI0B21208P"/>
    <property type="match status" value="1"/>
</dbReference>